<keyword evidence="3 4" id="KW-0862">Zinc</keyword>
<evidence type="ECO:0000256" key="2">
    <source>
        <dbReference type="ARBA" id="ARBA00022771"/>
    </source>
</evidence>
<dbReference type="InterPro" id="IPR000571">
    <property type="entry name" value="Znf_CCCH"/>
</dbReference>
<gene>
    <name evidence="7" type="ORF">WG66_4006</name>
</gene>
<dbReference type="Pfam" id="PF18044">
    <property type="entry name" value="zf-CCCH_4"/>
    <property type="match status" value="1"/>
</dbReference>
<feature type="domain" description="C3H1-type" evidence="6">
    <location>
        <begin position="98"/>
        <end position="126"/>
    </location>
</feature>
<dbReference type="PANTHER" id="PTHR10887:SF341">
    <property type="entry name" value="NFX1-TYPE ZINC FINGER-CONTAINING PROTEIN 1"/>
    <property type="match status" value="1"/>
</dbReference>
<dbReference type="GO" id="GO:0008270">
    <property type="term" value="F:zinc ion binding"/>
    <property type="evidence" value="ECO:0007669"/>
    <property type="project" value="UniProtKB-KW"/>
</dbReference>
<dbReference type="SUPFAM" id="SSF90229">
    <property type="entry name" value="CCCH zinc finger"/>
    <property type="match status" value="1"/>
</dbReference>
<dbReference type="InterPro" id="IPR045055">
    <property type="entry name" value="DNA2/NAM7-like"/>
</dbReference>
<dbReference type="GO" id="GO:0004386">
    <property type="term" value="F:helicase activity"/>
    <property type="evidence" value="ECO:0007669"/>
    <property type="project" value="InterPro"/>
</dbReference>
<feature type="zinc finger region" description="C3H1-type" evidence="4">
    <location>
        <begin position="4"/>
        <end position="31"/>
    </location>
</feature>
<dbReference type="GO" id="GO:0031048">
    <property type="term" value="P:regulatory ncRNA-mediated heterochromatin formation"/>
    <property type="evidence" value="ECO:0007669"/>
    <property type="project" value="TreeGrafter"/>
</dbReference>
<feature type="compositionally biased region" description="Basic and acidic residues" evidence="5">
    <location>
        <begin position="17"/>
        <end position="28"/>
    </location>
</feature>
<dbReference type="CDD" id="cd18808">
    <property type="entry name" value="SF1_C_Upf1"/>
    <property type="match status" value="1"/>
</dbReference>
<dbReference type="SMART" id="SM00382">
    <property type="entry name" value="AAA"/>
    <property type="match status" value="1"/>
</dbReference>
<feature type="region of interest" description="Disordered" evidence="5">
    <location>
        <begin position="975"/>
        <end position="1004"/>
    </location>
</feature>
<reference evidence="7 8" key="1">
    <citation type="submission" date="2015-12" db="EMBL/GenBank/DDBJ databases">
        <title>Draft genome sequence of Moniliophthora roreri, the causal agent of frosty pod rot of cacao.</title>
        <authorList>
            <person name="Aime M.C."/>
            <person name="Diaz-Valderrama J.R."/>
            <person name="Kijpornyongpan T."/>
            <person name="Phillips-Mora W."/>
        </authorList>
    </citation>
    <scope>NUCLEOTIDE SEQUENCE [LARGE SCALE GENOMIC DNA]</scope>
    <source>
        <strain evidence="7 8">MCA 2952</strain>
    </source>
</reference>
<evidence type="ECO:0000259" key="6">
    <source>
        <dbReference type="PROSITE" id="PS50103"/>
    </source>
</evidence>
<feature type="domain" description="C3H1-type" evidence="6">
    <location>
        <begin position="4"/>
        <end position="31"/>
    </location>
</feature>
<dbReference type="SUPFAM" id="SSF52540">
    <property type="entry name" value="P-loop containing nucleoside triphosphate hydrolases"/>
    <property type="match status" value="1"/>
</dbReference>
<name>A0A0W0G4H7_MONRR</name>
<dbReference type="InterPro" id="IPR036855">
    <property type="entry name" value="Znf_CCCH_sf"/>
</dbReference>
<proteinExistence type="predicted"/>
<dbReference type="InterPro" id="IPR027417">
    <property type="entry name" value="P-loop_NTPase"/>
</dbReference>
<dbReference type="InterPro" id="IPR047187">
    <property type="entry name" value="SF1_C_Upf1"/>
</dbReference>
<dbReference type="InterPro" id="IPR041679">
    <property type="entry name" value="DNA2/NAM7-like_C"/>
</dbReference>
<evidence type="ECO:0000256" key="5">
    <source>
        <dbReference type="SAM" id="MobiDB-lite"/>
    </source>
</evidence>
<evidence type="ECO:0000256" key="4">
    <source>
        <dbReference type="PROSITE-ProRule" id="PRU00723"/>
    </source>
</evidence>
<dbReference type="eggNOG" id="KOG1807">
    <property type="taxonomic scope" value="Eukaryota"/>
</dbReference>
<evidence type="ECO:0000256" key="1">
    <source>
        <dbReference type="ARBA" id="ARBA00022723"/>
    </source>
</evidence>
<accession>A0A0W0G4H7</accession>
<dbReference type="Gene3D" id="3.40.50.300">
    <property type="entry name" value="P-loop containing nucleotide triphosphate hydrolases"/>
    <property type="match status" value="3"/>
</dbReference>
<evidence type="ECO:0000313" key="8">
    <source>
        <dbReference type="Proteomes" id="UP000054988"/>
    </source>
</evidence>
<dbReference type="InterPro" id="IPR041367">
    <property type="entry name" value="Znf-CCCH_4"/>
</dbReference>
<evidence type="ECO:0000256" key="3">
    <source>
        <dbReference type="ARBA" id="ARBA00022833"/>
    </source>
</evidence>
<organism evidence="7 8">
    <name type="scientific">Moniliophthora roreri</name>
    <name type="common">Frosty pod rot fungus</name>
    <name type="synonym">Monilia roreri</name>
    <dbReference type="NCBI Taxonomy" id="221103"/>
    <lineage>
        <taxon>Eukaryota</taxon>
        <taxon>Fungi</taxon>
        <taxon>Dikarya</taxon>
        <taxon>Basidiomycota</taxon>
        <taxon>Agaricomycotina</taxon>
        <taxon>Agaricomycetes</taxon>
        <taxon>Agaricomycetidae</taxon>
        <taxon>Agaricales</taxon>
        <taxon>Marasmiineae</taxon>
        <taxon>Marasmiaceae</taxon>
        <taxon>Moniliophthora</taxon>
    </lineage>
</organism>
<dbReference type="Proteomes" id="UP000054988">
    <property type="component" value="Unassembled WGS sequence"/>
</dbReference>
<dbReference type="InterPro" id="IPR003593">
    <property type="entry name" value="AAA+_ATPase"/>
</dbReference>
<keyword evidence="2 4" id="KW-0863">Zinc-finger</keyword>
<dbReference type="Pfam" id="PF13086">
    <property type="entry name" value="AAA_11"/>
    <property type="match status" value="1"/>
</dbReference>
<dbReference type="SMART" id="SM00356">
    <property type="entry name" value="ZnF_C3H1"/>
    <property type="match status" value="2"/>
</dbReference>
<dbReference type="InterPro" id="IPR041677">
    <property type="entry name" value="DNA2/NAM7_AAA_11"/>
</dbReference>
<dbReference type="Pfam" id="PF13087">
    <property type="entry name" value="AAA_12"/>
    <property type="match status" value="1"/>
</dbReference>
<dbReference type="EMBL" id="LATX01001174">
    <property type="protein sequence ID" value="KTB43384.1"/>
    <property type="molecule type" value="Genomic_DNA"/>
</dbReference>
<dbReference type="PANTHER" id="PTHR10887">
    <property type="entry name" value="DNA2/NAM7 HELICASE FAMILY"/>
    <property type="match status" value="1"/>
</dbReference>
<dbReference type="GO" id="GO:0031380">
    <property type="term" value="C:nuclear RNA-directed RNA polymerase complex"/>
    <property type="evidence" value="ECO:0007669"/>
    <property type="project" value="TreeGrafter"/>
</dbReference>
<protein>
    <recommendedName>
        <fullName evidence="6">C3H1-type domain-containing protein</fullName>
    </recommendedName>
</protein>
<feature type="compositionally biased region" description="Low complexity" evidence="5">
    <location>
        <begin position="48"/>
        <end position="86"/>
    </location>
</feature>
<feature type="zinc finger region" description="C3H1-type" evidence="4">
    <location>
        <begin position="98"/>
        <end position="126"/>
    </location>
</feature>
<dbReference type="Gene3D" id="4.10.1000.10">
    <property type="entry name" value="Zinc finger, CCCH-type"/>
    <property type="match status" value="1"/>
</dbReference>
<sequence length="1468" mass="166232">MSSPRRGRACKFYPQGRCRDGDRCRFSHDGAPPSNLQQRGAAHPRGGPRASPTPQSSRASPTPQSSRASPTPQPSRASPAPRSSRAFPGSAQPGGSGRAPRGNCDFFWNSGQCTRGFECTFRHVQQTAHSSNADQPPSAPENRDTLDFTSVEGLADMNDILQETQYQSTPVEAHNSIKRFTRDNFSFSNSNGSGVQDMVAFVKVLASVDRRNTSWNSDNAQAFLEMIVKGRGLDRICEILRHTQFLASDLILKSTLHHNINALYTALNDTFENVYDVLTRCMDGMISSRSWKDSTPGLPPSLSSNLSGVVIFETISTVLRQFFLRFKRTILHHSEFVQLVDKLATWFDTWCDARAQDPFAFDDHLESGLRKLTEAEMRRNIGRLQEIVRREHATIEAKRKPVQPTSLTTSDKNQALLARLWQTYDPPGNLRESGLPRHDNDAVNIADIRIIPTHQELLSDTRPYLPFNTDFPGVPHHCAEGSMEKHLDIQFRLLREELIAPMRESISVLQEDFHTIAARQRTRNQPPPQLTQIEEVIRRKGGMYRTSGRNSVLFQVYTNVEFSPLEAQRRGFTVGLVIDSPAGDARHADYKRRQEYWKRSKRLASGSLVGLVIVQNNQLHVSLGNISSSNTEIAESARLYDDRVEIRVQFFDPEVEMKALRREKVSAGDSSIAVLIDNGIMFESLRPFLETLQSMEPTSIPFHNFISQKSQLDSVELQPPRYATTPRFRFNLECVAKDGEYIHPLNATDPQSILRARRQLVDSSGLDPSQCQAMVDALTREVALIQGPPGTGKSFTGKEILRVLFANSIKPVVLIAFTNHALDHMLRSVLDAKITEGFVRIGSRSNDERISEYTLDKLERQSEGLSLDRSVGHAYREMKELEEKMREILYSIQLPQVSWTDIRIHLEDFWSDHLTSFLQPPFWIDELSKQALGDPEGEETSKWTTVERKQRKSQRNVTIDSIYSFWKHSQDIQFIRPPAAPDPNRRRERRRGQRAGDSDQQDSQELLNYRKRMETFFGPLGYGDSVPPIPEGLRGTSELLQCSNVWSLSSDERLGLATFWEEAIRSVAYSANLTEYNTLRKEYECACKKYNDIRDETRRRLLSRTDLIGCTTNGAAKLTSLLTTVAPKVLLVEEAGQVLEAHILSSLVPSVQHLICIGDPQQLRPNLANYNLSMDSDRGKELYKFDRSLMERLADNGFPMSQINVQRRMRPSISHHIRNILYPRLEDHDRVASYPPVKGMQQDVFFFTHMNKENGAEDSVSKSNAFEVRMIVELVKYFLKQDAYSAPGDIAVLCAYLGQLQKVRSALKDLRISVSLDERDANDLVRQGMEDESSIEEVVVSRHIRLGTVDVFQGDEAKIVIVSLVRNSGTFEADGAPIGFLKSSNRINVALSRAQHGMYIFGNAANLRQNETWRVIIDEMEQKEQLGFALPIVCPRHPDQVSMITQPHELSRQAPEGHSIPFTLDYHV</sequence>
<feature type="region of interest" description="Disordered" evidence="5">
    <location>
        <begin position="1"/>
        <end position="99"/>
    </location>
</feature>
<dbReference type="PROSITE" id="PS50103">
    <property type="entry name" value="ZF_C3H1"/>
    <property type="match status" value="2"/>
</dbReference>
<evidence type="ECO:0000313" key="7">
    <source>
        <dbReference type="EMBL" id="KTB43384.1"/>
    </source>
</evidence>
<keyword evidence="1 4" id="KW-0479">Metal-binding</keyword>
<comment type="caution">
    <text evidence="7">The sequence shown here is derived from an EMBL/GenBank/DDBJ whole genome shotgun (WGS) entry which is preliminary data.</text>
</comment>